<keyword evidence="5" id="KW-1185">Reference proteome</keyword>
<dbReference type="Gene3D" id="3.40.50.1000">
    <property type="entry name" value="HAD superfamily/HAD-like"/>
    <property type="match status" value="1"/>
</dbReference>
<evidence type="ECO:0000313" key="4">
    <source>
        <dbReference type="EMBL" id="MBJ7638290.1"/>
    </source>
</evidence>
<gene>
    <name evidence="2" type="ORF">H7R52_08110</name>
    <name evidence="4" type="ORF">HAU20_02660</name>
    <name evidence="3" type="ORF">HAU43_09165</name>
</gene>
<dbReference type="GO" id="GO:0009223">
    <property type="term" value="P:pyrimidine deoxyribonucleotide catabolic process"/>
    <property type="evidence" value="ECO:0007669"/>
    <property type="project" value="TreeGrafter"/>
</dbReference>
<reference evidence="4 5" key="3">
    <citation type="journal article" date="2021" name="Int. J. Food Microbiol.">
        <title>Safety demonstration of a microbial species for use in the food chain: Weissella confusa.</title>
        <authorList>
            <person name="Bourdichon F."/>
            <person name="Patrone V."/>
            <person name="Fontana A."/>
            <person name="Milani G."/>
            <person name="Morelli L."/>
        </authorList>
    </citation>
    <scope>NUCLEOTIDE SEQUENCE [LARGE SCALE GENOMIC DNA]</scope>
    <source>
        <strain evidence="3">CCUG 30943</strain>
        <strain evidence="4 5">CCUG 43002</strain>
    </source>
</reference>
<dbReference type="GO" id="GO:0008253">
    <property type="term" value="F:5'-nucleotidase activity"/>
    <property type="evidence" value="ECO:0007669"/>
    <property type="project" value="InterPro"/>
</dbReference>
<dbReference type="InterPro" id="IPR010708">
    <property type="entry name" value="5'(3')-deoxyribonucleotidase"/>
</dbReference>
<accession>A0A413FP40</accession>
<dbReference type="PANTHER" id="PTHR16504">
    <property type="entry name" value="5'(3')-DEOXYRIBONUCLEOTIDASE"/>
    <property type="match status" value="1"/>
</dbReference>
<dbReference type="Proteomes" id="UP000728106">
    <property type="component" value="Unassembled WGS sequence"/>
</dbReference>
<dbReference type="Pfam" id="PF06941">
    <property type="entry name" value="NT5C"/>
    <property type="match status" value="1"/>
</dbReference>
<organism evidence="4 5">
    <name type="scientific">Weissella confusa</name>
    <name type="common">Lactobacillus confusus</name>
    <dbReference type="NCBI Taxonomy" id="1583"/>
    <lineage>
        <taxon>Bacteria</taxon>
        <taxon>Bacillati</taxon>
        <taxon>Bacillota</taxon>
        <taxon>Bacilli</taxon>
        <taxon>Lactobacillales</taxon>
        <taxon>Lactobacillaceae</taxon>
        <taxon>Weissella</taxon>
    </lineage>
</organism>
<dbReference type="InterPro" id="IPR023214">
    <property type="entry name" value="HAD_sf"/>
</dbReference>
<dbReference type="InterPro" id="IPR036412">
    <property type="entry name" value="HAD-like_sf"/>
</dbReference>
<reference evidence="4" key="1">
    <citation type="submission" date="2020-02" db="EMBL/GenBank/DDBJ databases">
        <authorList>
            <person name="Fontana A."/>
            <person name="Patrone V."/>
            <person name="Morelli L."/>
        </authorList>
    </citation>
    <scope>NUCLEOTIDE SEQUENCE</scope>
    <source>
        <strain evidence="3">CCUG 30943</strain>
        <strain evidence="4">CCUG 43002</strain>
    </source>
</reference>
<comment type="caution">
    <text evidence="4">The sequence shown here is derived from an EMBL/GenBank/DDBJ whole genome shotgun (WGS) entry which is preliminary data.</text>
</comment>
<dbReference type="Proteomes" id="UP000808038">
    <property type="component" value="Unassembled WGS sequence"/>
</dbReference>
<dbReference type="EMBL" id="JACSZT010000006">
    <property type="protein sequence ID" value="MBC6498639.1"/>
    <property type="molecule type" value="Genomic_DNA"/>
</dbReference>
<evidence type="ECO:0000256" key="1">
    <source>
        <dbReference type="ARBA" id="ARBA00009589"/>
    </source>
</evidence>
<dbReference type="EMBL" id="JAAOCP010000003">
    <property type="protein sequence ID" value="MBJ7638290.1"/>
    <property type="molecule type" value="Genomic_DNA"/>
</dbReference>
<evidence type="ECO:0000313" key="2">
    <source>
        <dbReference type="EMBL" id="MBC6498639.1"/>
    </source>
</evidence>
<evidence type="ECO:0000313" key="5">
    <source>
        <dbReference type="Proteomes" id="UP000728106"/>
    </source>
</evidence>
<reference evidence="2" key="2">
    <citation type="submission" date="2020-08" db="EMBL/GenBank/DDBJ databases">
        <title>Complete genome sequence of Weissella confusa strain FS54 provides insights into metabolic potential.</title>
        <authorList>
            <person name="Fhoula I."/>
            <person name="Najjari A."/>
            <person name="Lekired A."/>
            <person name="Bessrour-Aouam N."/>
            <person name="Jaballah S."/>
            <person name="Klibi N."/>
            <person name="Ouzari H.-I."/>
        </authorList>
    </citation>
    <scope>NUCLEOTIDE SEQUENCE</scope>
    <source>
        <strain evidence="2">FS54</strain>
    </source>
</reference>
<evidence type="ECO:0000313" key="3">
    <source>
        <dbReference type="EMBL" id="MBJ7633248.1"/>
    </source>
</evidence>
<dbReference type="Proteomes" id="UP000650485">
    <property type="component" value="Unassembled WGS sequence"/>
</dbReference>
<dbReference type="SUPFAM" id="SSF56784">
    <property type="entry name" value="HAD-like"/>
    <property type="match status" value="1"/>
</dbReference>
<comment type="similarity">
    <text evidence="1">Belongs to the 5'(3')-deoxyribonucleotidase family.</text>
</comment>
<sequence length="197" mass="22325">MNKPKLFLDMDNVLVDTLLILNAIDMAGETVAKPDQIPGIFRDLPPVPGAIDAVNKLNDYYELYILSTAPWQNVSAWQDKLIWLQHHFGDDEKSPFYKRVILAHDKSLARTPGGILVDDRPYHGASGWDDAEMDSQWIQYGYEPKMTWQTGLVELLIEAAEVFKNGDSIRNAVDTVMNEHQIAVHGDTEKFVKAAWE</sequence>
<dbReference type="EMBL" id="JAAOCX010000013">
    <property type="protein sequence ID" value="MBJ7633248.1"/>
    <property type="molecule type" value="Genomic_DNA"/>
</dbReference>
<dbReference type="RefSeq" id="WP_118704422.1">
    <property type="nucleotide sequence ID" value="NZ_CABJBN010000007.1"/>
</dbReference>
<dbReference type="PANTHER" id="PTHR16504:SF4">
    <property type="entry name" value="5'(3')-DEOXYRIBONUCLEOTIDASE"/>
    <property type="match status" value="1"/>
</dbReference>
<protein>
    <submittedName>
        <fullName evidence="4">Uncharacterized protein</fullName>
    </submittedName>
</protein>
<proteinExistence type="inferred from homology"/>
<name>A0A413FP40_WEICO</name>
<dbReference type="AlphaFoldDB" id="A0A413FP40"/>